<sequence length="49" mass="5321">MRIDARIIEVETGVIVSAESRICEAEIEDMSRKVGEITAGLAAKFQAGR</sequence>
<reference evidence="1" key="1">
    <citation type="submission" date="2019-11" db="EMBL/GenBank/DDBJ databases">
        <title>Microbial mats filling the niche in hypersaline microbial mats.</title>
        <authorList>
            <person name="Wong H.L."/>
            <person name="Macleod F.I."/>
            <person name="White R.A. III"/>
            <person name="Burns B.P."/>
        </authorList>
    </citation>
    <scope>NUCLEOTIDE SEQUENCE</scope>
    <source>
        <strain evidence="1">Rbin_158</strain>
    </source>
</reference>
<protein>
    <submittedName>
        <fullName evidence="1">Uncharacterized protein</fullName>
    </submittedName>
</protein>
<name>A0A9D5Q7Q6_9BACT</name>
<dbReference type="AlphaFoldDB" id="A0A9D5Q7Q6"/>
<evidence type="ECO:0000313" key="1">
    <source>
        <dbReference type="EMBL" id="MBD3327119.1"/>
    </source>
</evidence>
<evidence type="ECO:0000313" key="2">
    <source>
        <dbReference type="Proteomes" id="UP000649604"/>
    </source>
</evidence>
<dbReference type="Proteomes" id="UP000649604">
    <property type="component" value="Unassembled WGS sequence"/>
</dbReference>
<organism evidence="1 2">
    <name type="scientific">candidate division KSB3 bacterium</name>
    <dbReference type="NCBI Taxonomy" id="2044937"/>
    <lineage>
        <taxon>Bacteria</taxon>
        <taxon>candidate division KSB3</taxon>
    </lineage>
</organism>
<comment type="caution">
    <text evidence="1">The sequence shown here is derived from an EMBL/GenBank/DDBJ whole genome shotgun (WGS) entry which is preliminary data.</text>
</comment>
<proteinExistence type="predicted"/>
<accession>A0A9D5Q7Q6</accession>
<gene>
    <name evidence="1" type="ORF">GF339_21205</name>
</gene>
<dbReference type="EMBL" id="WJJP01000690">
    <property type="protein sequence ID" value="MBD3327119.1"/>
    <property type="molecule type" value="Genomic_DNA"/>
</dbReference>